<dbReference type="AlphaFoldDB" id="Q2GY40"/>
<feature type="transmembrane region" description="Helical" evidence="7">
    <location>
        <begin position="337"/>
        <end position="354"/>
    </location>
</feature>
<dbReference type="GO" id="GO:0016020">
    <property type="term" value="C:membrane"/>
    <property type="evidence" value="ECO:0007669"/>
    <property type="project" value="UniProtKB-SubCell"/>
</dbReference>
<dbReference type="Proteomes" id="UP000001056">
    <property type="component" value="Unassembled WGS sequence"/>
</dbReference>
<feature type="transmembrane region" description="Helical" evidence="7">
    <location>
        <begin position="453"/>
        <end position="475"/>
    </location>
</feature>
<dbReference type="GO" id="GO:0006857">
    <property type="term" value="P:oligopeptide transport"/>
    <property type="evidence" value="ECO:0007669"/>
    <property type="project" value="InterPro"/>
</dbReference>
<evidence type="ECO:0000256" key="2">
    <source>
        <dbReference type="ARBA" id="ARBA00005982"/>
    </source>
</evidence>
<dbReference type="InParanoid" id="Q2GY40"/>
<evidence type="ECO:0000313" key="9">
    <source>
        <dbReference type="Proteomes" id="UP000001056"/>
    </source>
</evidence>
<evidence type="ECO:0000256" key="3">
    <source>
        <dbReference type="ARBA" id="ARBA00022692"/>
    </source>
</evidence>
<dbReference type="EMBL" id="CH408033">
    <property type="protein sequence ID" value="EAQ85861.1"/>
    <property type="molecule type" value="Genomic_DNA"/>
</dbReference>
<dbReference type="FunCoup" id="Q2GY40">
    <property type="interactions" value="974"/>
</dbReference>
<dbReference type="InterPro" id="IPR018456">
    <property type="entry name" value="PTR2_symporter_CS"/>
</dbReference>
<dbReference type="OrthoDB" id="8904098at2759"/>
<evidence type="ECO:0008006" key="10">
    <source>
        <dbReference type="Google" id="ProtNLM"/>
    </source>
</evidence>
<dbReference type="InterPro" id="IPR036259">
    <property type="entry name" value="MFS_trans_sf"/>
</dbReference>
<keyword evidence="4 7" id="KW-1133">Transmembrane helix</keyword>
<feature type="transmembrane region" description="Helical" evidence="7">
    <location>
        <begin position="366"/>
        <end position="388"/>
    </location>
</feature>
<dbReference type="PROSITE" id="PS01023">
    <property type="entry name" value="PTR2_2"/>
    <property type="match status" value="1"/>
</dbReference>
<dbReference type="GO" id="GO:0022857">
    <property type="term" value="F:transmembrane transporter activity"/>
    <property type="evidence" value="ECO:0007669"/>
    <property type="project" value="InterPro"/>
</dbReference>
<dbReference type="PANTHER" id="PTHR11654">
    <property type="entry name" value="OLIGOPEPTIDE TRANSPORTER-RELATED"/>
    <property type="match status" value="1"/>
</dbReference>
<comment type="similarity">
    <text evidence="2 6">Belongs to the major facilitator superfamily. Proton-dependent oligopeptide transporter (POT/PTR) (TC 2.A.17) family.</text>
</comment>
<reference evidence="9" key="1">
    <citation type="journal article" date="2015" name="Genome Announc.">
        <title>Draft genome sequence of the cellulolytic fungus Chaetomium globosum.</title>
        <authorList>
            <person name="Cuomo C.A."/>
            <person name="Untereiner W.A."/>
            <person name="Ma L.-J."/>
            <person name="Grabherr M."/>
            <person name="Birren B.W."/>
        </authorList>
    </citation>
    <scope>NUCLEOTIDE SEQUENCE [LARGE SCALE GENOMIC DNA]</scope>
    <source>
        <strain evidence="9">ATCC 6205 / CBS 148.51 / DSM 1962 / NBRC 6347 / NRRL 1970</strain>
    </source>
</reference>
<comment type="subcellular location">
    <subcellularLocation>
        <location evidence="1 6">Membrane</location>
        <topology evidence="1 6">Multi-pass membrane protein</topology>
    </subcellularLocation>
</comment>
<feature type="transmembrane region" description="Helical" evidence="7">
    <location>
        <begin position="481"/>
        <end position="500"/>
    </location>
</feature>
<dbReference type="Pfam" id="PF00854">
    <property type="entry name" value="PTR2"/>
    <property type="match status" value="1"/>
</dbReference>
<evidence type="ECO:0000256" key="1">
    <source>
        <dbReference type="ARBA" id="ARBA00004141"/>
    </source>
</evidence>
<evidence type="ECO:0000256" key="4">
    <source>
        <dbReference type="ARBA" id="ARBA00022989"/>
    </source>
</evidence>
<accession>Q2GY40</accession>
<keyword evidence="5 7" id="KW-0472">Membrane</keyword>
<dbReference type="InterPro" id="IPR000109">
    <property type="entry name" value="POT_fam"/>
</dbReference>
<dbReference type="HOGENOM" id="CLU_004790_4_1_1"/>
<feature type="transmembrane region" description="Helical" evidence="7">
    <location>
        <begin position="421"/>
        <end position="441"/>
    </location>
</feature>
<dbReference type="OMA" id="SNLTQMC"/>
<feature type="transmembrane region" description="Helical" evidence="7">
    <location>
        <begin position="168"/>
        <end position="186"/>
    </location>
</feature>
<sequence>MASDPTSVAVSDDVHAIVKDKETKLAPALSAQEDNNLGISVATADGDSPTEEELHTLRRVPDKIPWSIYTIAFIELCERFSYYGTTAVFTNFIQQKMPEYSTTGASYDIEHGQAGALGLGQRTAFALTTFNSFWQYTHAPIWMVVRTLPGGERVVVDPAATASRVYHYFYLFINIGALCGQIAMVYCEHYVGFWLSFTLPTILLSLCPLVLLWGRRRYKRVPPEGSVLGRSFKLFLLANKGRWSINPVKTYRQLHDGTFWENVKPSKFDAASKPKWMDFNDAWVDEVHRGFNACAVFLWYPLFWLCYNQINNNLVSQAATMQVGGVPNDVMNNLNPFALIIMIPLLDSVVYPALRKMRINPTPLKRIAIGYYVAAGAMIWACVIQYYIYQKNECGNYANGLVPGTDVECARSPLSMWAQTGSYVLIAFSEIMASITSLEYAHSKAPANMRSMVQSVALFMNAISSAIGFALVPLADDPLLVWNYAVVAILAVFGGTMFWIQFRHLDKQEDQLNMLPKGAIGDKVSKAKFEDDEKSEVRV</sequence>
<protein>
    <recommendedName>
        <fullName evidence="10">Peptide transporter PTR2</fullName>
    </recommendedName>
</protein>
<name>Q2GY40_CHAGB</name>
<feature type="transmembrane region" description="Helical" evidence="7">
    <location>
        <begin position="290"/>
        <end position="310"/>
    </location>
</feature>
<keyword evidence="6" id="KW-0813">Transport</keyword>
<feature type="transmembrane region" description="Helical" evidence="7">
    <location>
        <begin position="192"/>
        <end position="213"/>
    </location>
</feature>
<evidence type="ECO:0000256" key="5">
    <source>
        <dbReference type="ARBA" id="ARBA00023136"/>
    </source>
</evidence>
<gene>
    <name evidence="8" type="ORF">CHGG_07114</name>
</gene>
<keyword evidence="3 6" id="KW-0812">Transmembrane</keyword>
<dbReference type="RefSeq" id="XP_001224770.1">
    <property type="nucleotide sequence ID" value="XM_001224769.1"/>
</dbReference>
<proteinExistence type="inferred from homology"/>
<dbReference type="VEuPathDB" id="FungiDB:CHGG_07114"/>
<dbReference type="eggNOG" id="KOG1237">
    <property type="taxonomic scope" value="Eukaryota"/>
</dbReference>
<organism evidence="8 9">
    <name type="scientific">Chaetomium globosum (strain ATCC 6205 / CBS 148.51 / DSM 1962 / NBRC 6347 / NRRL 1970)</name>
    <name type="common">Soil fungus</name>
    <dbReference type="NCBI Taxonomy" id="306901"/>
    <lineage>
        <taxon>Eukaryota</taxon>
        <taxon>Fungi</taxon>
        <taxon>Dikarya</taxon>
        <taxon>Ascomycota</taxon>
        <taxon>Pezizomycotina</taxon>
        <taxon>Sordariomycetes</taxon>
        <taxon>Sordariomycetidae</taxon>
        <taxon>Sordariales</taxon>
        <taxon>Chaetomiaceae</taxon>
        <taxon>Chaetomium</taxon>
    </lineage>
</organism>
<evidence type="ECO:0000313" key="8">
    <source>
        <dbReference type="EMBL" id="EAQ85861.1"/>
    </source>
</evidence>
<dbReference type="Gene3D" id="1.20.1250.20">
    <property type="entry name" value="MFS general substrate transporter like domains"/>
    <property type="match status" value="2"/>
</dbReference>
<evidence type="ECO:0000256" key="6">
    <source>
        <dbReference type="RuleBase" id="RU003755"/>
    </source>
</evidence>
<keyword evidence="9" id="KW-1185">Reference proteome</keyword>
<evidence type="ECO:0000256" key="7">
    <source>
        <dbReference type="SAM" id="Phobius"/>
    </source>
</evidence>
<dbReference type="SUPFAM" id="SSF103473">
    <property type="entry name" value="MFS general substrate transporter"/>
    <property type="match status" value="1"/>
</dbReference>
<dbReference type="GeneID" id="4393129"/>